<dbReference type="AlphaFoldDB" id="A0ABD0YPZ2"/>
<evidence type="ECO:0000313" key="2">
    <source>
        <dbReference type="Proteomes" id="UP001558652"/>
    </source>
</evidence>
<comment type="caution">
    <text evidence="1">The sequence shown here is derived from an EMBL/GenBank/DDBJ whole genome shotgun (WGS) entry which is preliminary data.</text>
</comment>
<evidence type="ECO:0000313" key="1">
    <source>
        <dbReference type="EMBL" id="KAL1138011.1"/>
    </source>
</evidence>
<dbReference type="Proteomes" id="UP001558652">
    <property type="component" value="Unassembled WGS sequence"/>
</dbReference>
<dbReference type="EMBL" id="JBFDAA010000004">
    <property type="protein sequence ID" value="KAL1138011.1"/>
    <property type="molecule type" value="Genomic_DNA"/>
</dbReference>
<reference evidence="1 2" key="1">
    <citation type="submission" date="2024-07" db="EMBL/GenBank/DDBJ databases">
        <title>Chromosome-level genome assembly of the water stick insect Ranatra chinensis (Heteroptera: Nepidae).</title>
        <authorList>
            <person name="Liu X."/>
        </authorList>
    </citation>
    <scope>NUCLEOTIDE SEQUENCE [LARGE SCALE GENOMIC DNA]</scope>
    <source>
        <strain evidence="1">Cailab_2021Rc</strain>
        <tissue evidence="1">Muscle</tissue>
    </source>
</reference>
<accession>A0ABD0YPZ2</accession>
<protein>
    <submittedName>
        <fullName evidence="1">Uncharacterized protein</fullName>
    </submittedName>
</protein>
<proteinExistence type="predicted"/>
<sequence length="111" mass="12918">MASKSRNMFLQNKKQETTEIGLVFSVECEGFHVEWVMQQKEIKRKKRDGSIGWKVPADWETSRRTNEFPDPLFSQQWYLVRPPILNCIAIGIPNTGLRRRADVLELLLPSS</sequence>
<keyword evidence="2" id="KW-1185">Reference proteome</keyword>
<name>A0ABD0YPZ2_9HEMI</name>
<organism evidence="1 2">
    <name type="scientific">Ranatra chinensis</name>
    <dbReference type="NCBI Taxonomy" id="642074"/>
    <lineage>
        <taxon>Eukaryota</taxon>
        <taxon>Metazoa</taxon>
        <taxon>Ecdysozoa</taxon>
        <taxon>Arthropoda</taxon>
        <taxon>Hexapoda</taxon>
        <taxon>Insecta</taxon>
        <taxon>Pterygota</taxon>
        <taxon>Neoptera</taxon>
        <taxon>Paraneoptera</taxon>
        <taxon>Hemiptera</taxon>
        <taxon>Heteroptera</taxon>
        <taxon>Panheteroptera</taxon>
        <taxon>Nepomorpha</taxon>
        <taxon>Nepidae</taxon>
        <taxon>Ranatrinae</taxon>
        <taxon>Ranatra</taxon>
    </lineage>
</organism>
<gene>
    <name evidence="1" type="ORF">AAG570_009706</name>
</gene>